<dbReference type="GO" id="GO:0016301">
    <property type="term" value="F:kinase activity"/>
    <property type="evidence" value="ECO:0007669"/>
    <property type="project" value="UniProtKB-KW"/>
</dbReference>
<dbReference type="Gene3D" id="3.40.50.300">
    <property type="entry name" value="P-loop containing nucleotide triphosphate hydrolases"/>
    <property type="match status" value="1"/>
</dbReference>
<dbReference type="InterPro" id="IPR018094">
    <property type="entry name" value="Thymidylate_kinase"/>
</dbReference>
<accession>A0ABQ5N623</accession>
<dbReference type="RefSeq" id="WP_264849939.1">
    <property type="nucleotide sequence ID" value="NZ_BRXR01000001.1"/>
</dbReference>
<dbReference type="NCBIfam" id="TIGR00041">
    <property type="entry name" value="DTMP_kinase"/>
    <property type="match status" value="1"/>
</dbReference>
<evidence type="ECO:0000259" key="11">
    <source>
        <dbReference type="Pfam" id="PF02223"/>
    </source>
</evidence>
<dbReference type="SUPFAM" id="SSF52540">
    <property type="entry name" value="P-loop containing nucleoside triphosphate hydrolases"/>
    <property type="match status" value="1"/>
</dbReference>
<name>A0ABQ5N623_9CLOT</name>
<evidence type="ECO:0000256" key="3">
    <source>
        <dbReference type="ARBA" id="ARBA00017144"/>
    </source>
</evidence>
<evidence type="ECO:0000313" key="12">
    <source>
        <dbReference type="EMBL" id="GLC30662.1"/>
    </source>
</evidence>
<dbReference type="CDD" id="cd01672">
    <property type="entry name" value="TMPK"/>
    <property type="match status" value="1"/>
</dbReference>
<reference evidence="12 13" key="1">
    <citation type="journal article" date="2024" name="Int. J. Syst. Evol. Microbiol.">
        <title>Clostridium omnivorum sp. nov., isolated from anoxic soil under the treatment of reductive soil disinfestation.</title>
        <authorList>
            <person name="Ueki A."/>
            <person name="Tonouchi A."/>
            <person name="Kaku N."/>
            <person name="Honma S."/>
            <person name="Ueki K."/>
        </authorList>
    </citation>
    <scope>NUCLEOTIDE SEQUENCE [LARGE SCALE GENOMIC DNA]</scope>
    <source>
        <strain evidence="12 13">E14</strain>
    </source>
</reference>
<dbReference type="EC" id="2.7.4.9" evidence="2 10"/>
<evidence type="ECO:0000256" key="4">
    <source>
        <dbReference type="ARBA" id="ARBA00022679"/>
    </source>
</evidence>
<feature type="binding site" evidence="10">
    <location>
        <begin position="11"/>
        <end position="18"/>
    </location>
    <ligand>
        <name>ATP</name>
        <dbReference type="ChEBI" id="CHEBI:30616"/>
    </ligand>
</feature>
<evidence type="ECO:0000256" key="7">
    <source>
        <dbReference type="ARBA" id="ARBA00022777"/>
    </source>
</evidence>
<dbReference type="PANTHER" id="PTHR10344:SF4">
    <property type="entry name" value="UMP-CMP KINASE 2, MITOCHONDRIAL"/>
    <property type="match status" value="1"/>
</dbReference>
<proteinExistence type="inferred from homology"/>
<keyword evidence="13" id="KW-1185">Reference proteome</keyword>
<comment type="catalytic activity">
    <reaction evidence="9 10">
        <text>dTMP + ATP = dTDP + ADP</text>
        <dbReference type="Rhea" id="RHEA:13517"/>
        <dbReference type="ChEBI" id="CHEBI:30616"/>
        <dbReference type="ChEBI" id="CHEBI:58369"/>
        <dbReference type="ChEBI" id="CHEBI:63528"/>
        <dbReference type="ChEBI" id="CHEBI:456216"/>
        <dbReference type="EC" id="2.7.4.9"/>
    </reaction>
</comment>
<evidence type="ECO:0000256" key="6">
    <source>
        <dbReference type="ARBA" id="ARBA00022741"/>
    </source>
</evidence>
<dbReference type="InterPro" id="IPR039430">
    <property type="entry name" value="Thymidylate_kin-like_dom"/>
</dbReference>
<gene>
    <name evidence="10 12" type="primary">tmk</name>
    <name evidence="12" type="ORF">bsdE14_20720</name>
</gene>
<evidence type="ECO:0000256" key="10">
    <source>
        <dbReference type="HAMAP-Rule" id="MF_00165"/>
    </source>
</evidence>
<evidence type="ECO:0000256" key="5">
    <source>
        <dbReference type="ARBA" id="ARBA00022727"/>
    </source>
</evidence>
<keyword evidence="5 10" id="KW-0545">Nucleotide biosynthesis</keyword>
<sequence>MTKGLLITFEGPDGSGKSTQIGLLKEYLTSKGYNILCTREPGGTEISEKIREIILDNKNSNMADMCEALLYAASRAQLVNEVIKPALEKGTMVICDRFVESSIIYQGIGRGLGVERIRGINEAALDGLKADVTFMLTIPYDEGLRRKSKQRTLDRLENGGDDFHKRVFEGYRELAESRDTIKVVDANRDIELIHKDIAHTIEELIANHK</sequence>
<evidence type="ECO:0000256" key="1">
    <source>
        <dbReference type="ARBA" id="ARBA00009776"/>
    </source>
</evidence>
<protein>
    <recommendedName>
        <fullName evidence="3 10">Thymidylate kinase</fullName>
        <ecNumber evidence="2 10">2.7.4.9</ecNumber>
    </recommendedName>
    <alternativeName>
        <fullName evidence="10">dTMP kinase</fullName>
    </alternativeName>
</protein>
<keyword evidence="4 10" id="KW-0808">Transferase</keyword>
<evidence type="ECO:0000256" key="9">
    <source>
        <dbReference type="ARBA" id="ARBA00048743"/>
    </source>
</evidence>
<keyword evidence="7 10" id="KW-0418">Kinase</keyword>
<keyword evidence="6 10" id="KW-0547">Nucleotide-binding</keyword>
<comment type="caution">
    <text evidence="12">The sequence shown here is derived from an EMBL/GenBank/DDBJ whole genome shotgun (WGS) entry which is preliminary data.</text>
</comment>
<evidence type="ECO:0000256" key="2">
    <source>
        <dbReference type="ARBA" id="ARBA00012980"/>
    </source>
</evidence>
<dbReference type="HAMAP" id="MF_00165">
    <property type="entry name" value="Thymidylate_kinase"/>
    <property type="match status" value="1"/>
</dbReference>
<evidence type="ECO:0000256" key="8">
    <source>
        <dbReference type="ARBA" id="ARBA00022840"/>
    </source>
</evidence>
<keyword evidence="8 10" id="KW-0067">ATP-binding</keyword>
<dbReference type="EMBL" id="BRXR01000001">
    <property type="protein sequence ID" value="GLC30662.1"/>
    <property type="molecule type" value="Genomic_DNA"/>
</dbReference>
<comment type="function">
    <text evidence="10">Phosphorylation of dTMP to form dTDP in both de novo and salvage pathways of dTTP synthesis.</text>
</comment>
<dbReference type="PANTHER" id="PTHR10344">
    <property type="entry name" value="THYMIDYLATE KINASE"/>
    <property type="match status" value="1"/>
</dbReference>
<comment type="similarity">
    <text evidence="1 10">Belongs to the thymidylate kinase family.</text>
</comment>
<dbReference type="Pfam" id="PF02223">
    <property type="entry name" value="Thymidylate_kin"/>
    <property type="match status" value="1"/>
</dbReference>
<dbReference type="InterPro" id="IPR027417">
    <property type="entry name" value="P-loop_NTPase"/>
</dbReference>
<dbReference type="Proteomes" id="UP001208567">
    <property type="component" value="Unassembled WGS sequence"/>
</dbReference>
<evidence type="ECO:0000313" key="13">
    <source>
        <dbReference type="Proteomes" id="UP001208567"/>
    </source>
</evidence>
<feature type="domain" description="Thymidylate kinase-like" evidence="11">
    <location>
        <begin position="9"/>
        <end position="197"/>
    </location>
</feature>
<organism evidence="12 13">
    <name type="scientific">Clostridium omnivorum</name>
    <dbReference type="NCBI Taxonomy" id="1604902"/>
    <lineage>
        <taxon>Bacteria</taxon>
        <taxon>Bacillati</taxon>
        <taxon>Bacillota</taxon>
        <taxon>Clostridia</taxon>
        <taxon>Eubacteriales</taxon>
        <taxon>Clostridiaceae</taxon>
        <taxon>Clostridium</taxon>
    </lineage>
</organism>